<dbReference type="Pfam" id="PF12335">
    <property type="entry name" value="SBF2"/>
    <property type="match status" value="1"/>
</dbReference>
<proteinExistence type="predicted"/>
<dbReference type="InterPro" id="IPR039872">
    <property type="entry name" value="KIAA0513"/>
</dbReference>
<feature type="compositionally biased region" description="Polar residues" evidence="1">
    <location>
        <begin position="456"/>
        <end position="465"/>
    </location>
</feature>
<accession>A0A336LLH1</accession>
<dbReference type="EMBL" id="UFQT01000004">
    <property type="protein sequence ID" value="SSX17197.1"/>
    <property type="molecule type" value="Genomic_DNA"/>
</dbReference>
<evidence type="ECO:0000259" key="2">
    <source>
        <dbReference type="Pfam" id="PF12335"/>
    </source>
</evidence>
<dbReference type="VEuPathDB" id="VectorBase:CSON011440"/>
<feature type="domain" description="SBF1/SBF2" evidence="2">
    <location>
        <begin position="300"/>
        <end position="462"/>
    </location>
</feature>
<dbReference type="PANTHER" id="PTHR13663">
    <property type="entry name" value="SIMILAR TO RIKEN CDNA 6430548M08"/>
    <property type="match status" value="1"/>
</dbReference>
<sequence length="546" mass="62280">MDHTLENIRNDEAAKPTSMTIKRLIERTPSAIKSRFLTVLGNSSDLFSGISNKIDAALTLSSSSEETETTNNRNEMKVQAKLEASKQTVRLNTKEVDMTDYDNVDFDYRKVKERRAIEEIQCGGYRQPTFVVNKSSNLGELESNNFKNVLRYLFLFQGTTPNSLDLLEVEKGIAPKSNISTETDDSNSIYSPSPRPEIDIDFLDQVNVVKMAITSSLPEDEREPSNFQIAGRQDFLNSSHSINRLAIPSSSASTSDNDPCIADVSFESADLKNWIRSESYTSVPSWASSFSLDSQSEEAALEFMKNFNNALFTNPASITVEMKSEFGQYARTENGRLWFSRLLNVQRVKSKKVDELTFYALVQFFAIVLFECVESDDFPPAKTLMNMCFTFYHEVDVPGCEPYPEYLYTYLKDQTIWHSLRFWNAAFFDALQSQRAQRCGTSNVPNNQKKHEDSSMNKSANDGSSIDSVTYNEIDLEEEKQFLQNITFGQLGTFTCNMHAFGLGRDLTNEFLRKQCTINNLTKEQVQLLQDNVNRMYRETDPWRKQ</sequence>
<evidence type="ECO:0000313" key="3">
    <source>
        <dbReference type="EMBL" id="SSW96810.1"/>
    </source>
</evidence>
<name>A0A336LLH1_CULSO</name>
<dbReference type="OMA" id="YREYLFI"/>
<gene>
    <name evidence="4" type="primary">CSON011440</name>
</gene>
<reference evidence="3" key="1">
    <citation type="submission" date="2018-04" db="EMBL/GenBank/DDBJ databases">
        <authorList>
            <person name="Go L.Y."/>
            <person name="Mitchell J.A."/>
        </authorList>
    </citation>
    <scope>NUCLEOTIDE SEQUENCE</scope>
    <source>
        <tissue evidence="3">Whole organism</tissue>
    </source>
</reference>
<evidence type="ECO:0000256" key="1">
    <source>
        <dbReference type="SAM" id="MobiDB-lite"/>
    </source>
</evidence>
<protein>
    <submittedName>
        <fullName evidence="4">CSON011440 protein</fullName>
    </submittedName>
</protein>
<dbReference type="AlphaFoldDB" id="A0A336LLH1"/>
<evidence type="ECO:0000313" key="4">
    <source>
        <dbReference type="EMBL" id="SSX17197.1"/>
    </source>
</evidence>
<dbReference type="InterPro" id="IPR022096">
    <property type="entry name" value="SBF1/SBF2"/>
</dbReference>
<feature type="region of interest" description="Disordered" evidence="1">
    <location>
        <begin position="439"/>
        <end position="465"/>
    </location>
</feature>
<dbReference type="EMBL" id="UFQS01000004">
    <property type="protein sequence ID" value="SSW96810.1"/>
    <property type="molecule type" value="Genomic_DNA"/>
</dbReference>
<reference evidence="4" key="2">
    <citation type="submission" date="2018-07" db="EMBL/GenBank/DDBJ databases">
        <authorList>
            <person name="Quirk P.G."/>
            <person name="Krulwich T.A."/>
        </authorList>
    </citation>
    <scope>NUCLEOTIDE SEQUENCE</scope>
</reference>
<organism evidence="4">
    <name type="scientific">Culicoides sonorensis</name>
    <name type="common">Biting midge</name>
    <dbReference type="NCBI Taxonomy" id="179676"/>
    <lineage>
        <taxon>Eukaryota</taxon>
        <taxon>Metazoa</taxon>
        <taxon>Ecdysozoa</taxon>
        <taxon>Arthropoda</taxon>
        <taxon>Hexapoda</taxon>
        <taxon>Insecta</taxon>
        <taxon>Pterygota</taxon>
        <taxon>Neoptera</taxon>
        <taxon>Endopterygota</taxon>
        <taxon>Diptera</taxon>
        <taxon>Nematocera</taxon>
        <taxon>Chironomoidea</taxon>
        <taxon>Ceratopogonidae</taxon>
        <taxon>Ceratopogoninae</taxon>
        <taxon>Culicoides</taxon>
        <taxon>Monoculicoides</taxon>
    </lineage>
</organism>
<dbReference type="PANTHER" id="PTHR13663:SF2">
    <property type="entry name" value="SIMILAR TO RIKEN CDNA 6430548M08"/>
    <property type="match status" value="1"/>
</dbReference>